<evidence type="ECO:0000313" key="3">
    <source>
        <dbReference type="EMBL" id="RKX66448.1"/>
    </source>
</evidence>
<feature type="transmembrane region" description="Helical" evidence="1">
    <location>
        <begin position="125"/>
        <end position="146"/>
    </location>
</feature>
<evidence type="ECO:0000313" key="4">
    <source>
        <dbReference type="Proteomes" id="UP000282321"/>
    </source>
</evidence>
<dbReference type="EMBL" id="QNBC01000043">
    <property type="protein sequence ID" value="RKX66448.1"/>
    <property type="molecule type" value="Genomic_DNA"/>
</dbReference>
<feature type="domain" description="CAAX prenyl protease 2/Lysostaphin resistance protein A-like" evidence="2">
    <location>
        <begin position="168"/>
        <end position="254"/>
    </location>
</feature>
<dbReference type="InterPro" id="IPR003675">
    <property type="entry name" value="Rce1/LyrA-like_dom"/>
</dbReference>
<feature type="transmembrane region" description="Helical" evidence="1">
    <location>
        <begin position="87"/>
        <end position="105"/>
    </location>
</feature>
<proteinExistence type="predicted"/>
<feature type="transmembrane region" description="Helical" evidence="1">
    <location>
        <begin position="167"/>
        <end position="185"/>
    </location>
</feature>
<keyword evidence="1" id="KW-0812">Transmembrane</keyword>
<dbReference type="GO" id="GO:0080120">
    <property type="term" value="P:CAAX-box protein maturation"/>
    <property type="evidence" value="ECO:0007669"/>
    <property type="project" value="UniProtKB-ARBA"/>
</dbReference>
<feature type="transmembrane region" description="Helical" evidence="1">
    <location>
        <begin position="62"/>
        <end position="82"/>
    </location>
</feature>
<comment type="caution">
    <text evidence="3">The sequence shown here is derived from an EMBL/GenBank/DDBJ whole genome shotgun (WGS) entry which is preliminary data.</text>
</comment>
<dbReference type="Pfam" id="PF02517">
    <property type="entry name" value="Rce1-like"/>
    <property type="match status" value="1"/>
</dbReference>
<feature type="transmembrane region" description="Helical" evidence="1">
    <location>
        <begin position="197"/>
        <end position="215"/>
    </location>
</feature>
<keyword evidence="1" id="KW-1133">Transmembrane helix</keyword>
<reference evidence="3 4" key="1">
    <citation type="submission" date="2018-06" db="EMBL/GenBank/DDBJ databases">
        <title>Extensive metabolic versatility and redundancy in microbially diverse, dynamic hydrothermal sediments.</title>
        <authorList>
            <person name="Dombrowski N."/>
            <person name="Teske A."/>
            <person name="Baker B.J."/>
        </authorList>
    </citation>
    <scope>NUCLEOTIDE SEQUENCE [LARGE SCALE GENOMIC DNA]</scope>
    <source>
        <strain evidence="3">B35_G9</strain>
    </source>
</reference>
<protein>
    <recommendedName>
        <fullName evidence="2">CAAX prenyl protease 2/Lysostaphin resistance protein A-like domain-containing protein</fullName>
    </recommendedName>
</protein>
<evidence type="ECO:0000256" key="1">
    <source>
        <dbReference type="SAM" id="Phobius"/>
    </source>
</evidence>
<feature type="transmembrane region" description="Helical" evidence="1">
    <location>
        <begin position="35"/>
        <end position="56"/>
    </location>
</feature>
<keyword evidence="1" id="KW-0472">Membrane</keyword>
<dbReference type="Proteomes" id="UP000282321">
    <property type="component" value="Unassembled WGS sequence"/>
</dbReference>
<evidence type="ECO:0000259" key="2">
    <source>
        <dbReference type="Pfam" id="PF02517"/>
    </source>
</evidence>
<accession>A0A660S8F7</accession>
<feature type="transmembrane region" description="Helical" evidence="1">
    <location>
        <begin position="6"/>
        <end position="26"/>
    </location>
</feature>
<name>A0A660S8F7_UNCT6</name>
<sequence length="281" mass="32701">MNRNNLESIAIGSVLLYLAFALVFAINQMLWHPPAIWISQSLLLFFVLPVLIYNIVKYQLESPLKYVTIPLILIDILLLAIFKYRGILIGLLYVFTITSLLYTLFLLKSYNQYNLFYLGLGRWKIWVPILLIVFITIVIGTAYFSSKKAYIRIYPLYKYYIKSNGEIFFYELSFLIFMFSWEFLFRGFLIPLLRKKTGLFLAIAISTIIFSLAHYGKPQTEIYSSIFGGILLGYLTVYFKSVYPAVLSHFFLSFTMNMFVMLRVGRIHAPDIVVNILKGIH</sequence>
<organism evidence="3 4">
    <name type="scientific">candidate division TA06 bacterium</name>
    <dbReference type="NCBI Taxonomy" id="2250710"/>
    <lineage>
        <taxon>Bacteria</taxon>
        <taxon>Bacteria division TA06</taxon>
    </lineage>
</organism>
<gene>
    <name evidence="3" type="ORF">DRP44_04105</name>
</gene>
<dbReference type="GO" id="GO:0004175">
    <property type="term" value="F:endopeptidase activity"/>
    <property type="evidence" value="ECO:0007669"/>
    <property type="project" value="UniProtKB-ARBA"/>
</dbReference>
<dbReference type="AlphaFoldDB" id="A0A660S8F7"/>